<dbReference type="OrthoDB" id="270970at2759"/>
<feature type="region of interest" description="Disordered" evidence="1">
    <location>
        <begin position="333"/>
        <end position="507"/>
    </location>
</feature>
<feature type="region of interest" description="Disordered" evidence="1">
    <location>
        <begin position="1066"/>
        <end position="1088"/>
    </location>
</feature>
<dbReference type="SUPFAM" id="SSF49562">
    <property type="entry name" value="C2 domain (Calcium/lipid-binding domain, CaLB)"/>
    <property type="match status" value="1"/>
</dbReference>
<dbReference type="GeneID" id="25976102"/>
<feature type="region of interest" description="Disordered" evidence="1">
    <location>
        <begin position="873"/>
        <end position="1021"/>
    </location>
</feature>
<feature type="compositionally biased region" description="Low complexity" evidence="1">
    <location>
        <begin position="787"/>
        <end position="797"/>
    </location>
</feature>
<dbReference type="InParanoid" id="F0XHB1"/>
<dbReference type="Proteomes" id="UP000007796">
    <property type="component" value="Unassembled WGS sequence"/>
</dbReference>
<dbReference type="AlphaFoldDB" id="F0XHB1"/>
<evidence type="ECO:0000313" key="3">
    <source>
        <dbReference type="EMBL" id="EFX03116.1"/>
    </source>
</evidence>
<feature type="compositionally biased region" description="Polar residues" evidence="1">
    <location>
        <begin position="617"/>
        <end position="640"/>
    </location>
</feature>
<evidence type="ECO:0000313" key="4">
    <source>
        <dbReference type="Proteomes" id="UP000007796"/>
    </source>
</evidence>
<gene>
    <name evidence="3" type="ORF">CMQ_3045</name>
</gene>
<feature type="compositionally biased region" description="Low complexity" evidence="1">
    <location>
        <begin position="594"/>
        <end position="616"/>
    </location>
</feature>
<sequence>MSAKSKINPLNGQHTAGIFSDPSIDGPQIGTLVLVVDRAKNLPNRKTIGKQDPYCAARLGKEARKTATDIPGGQTPKCMFTGTKSYASSCTIPLTTTSSRSPSFSDDKKTELIGENWVDLRDIIVPGGGQSDQWETRNPRGKQAGELRMEITFYDSPGRPAGTPAGPASTASSQLAAPAMITAVSAAATVPTSSSSLSGPRARPLPEMTGPSRGVPKRRPLPSDPVVGHASHPPPEPAPQPAQQPVPVPQSAVAVAQLSDATQTPSRQLNPSAAYNTNQLSQPLGQYNTPPQPSPHQHQHQQQQPPLLLPQSQPAVSTLQMSPTRYQEYRDQGSYGSAITNGPVADSGYESTPSDGHQHQSYQRYQHHHAQSLDRYQAPSHYGSRDFGGDMRDQQPYDSRFDNAPIPVSAPPVSASYEETNMVAPVGDRPPPPPVHRSRNNSSGAVESGYRNSFNSSTVKGTPPQTIRHDVLRSEAHRHSISSAYPGRPIYRPVESGTSPTVSAAVSPVDRSTYGSAVTDPFYQPSPPRHRAYDSAYDAQPYSTEEANNGVGPLVPASFQQNTSRQPPQQPQQQSGYEYSEPDYNHNKAPSPSPLSLASHRGASPAAAAASGYAPSTPTHYRNGESMSFAGSVSPSPMQQRDNRTSPAPPPGSGYSAYDAPAAEERYQGYHSDLDGAPHEDDMGVDSFEVMPVPASLVPGVDPGLALELRSRIHQEDRRSEQRRYTIQQQPMDIPARGRQMTARASSFGQEDAARMYTAPQGSYNEGGYGGRTYDAPPQARSRYERSPGPYSSGAASPAPPVPAAHSPNPRHTIKRKSVSPAPPPAPASGTESRRLSGIPFGPDSYDELNPTVAATIDPTRSDFNEATGKIVSYDGREIDPSDHLPMNTWAPEPEAKPTKPTGAAGTLSSEGAVPSGRRQLRIAGRPQAAANNTGITFSSGNNAPVAPASRNRLQKKTSRQSPPTVPTVSSSSSGGGNMSMAMTISSQSQNASPLAPLSHPRQQDNFTPPRGLPRANTYDGASENHAPAMALYGGSPGRSGFGAPAPPVPAKVPMGSGSIAGYGGGGHRGIGSSERDRSPAMSGALPMPIPESRALPWEPYSAGPSGEVALMEEMSRIDLGSGRARRHHGRQY</sequence>
<dbReference type="Gene3D" id="2.60.40.150">
    <property type="entry name" value="C2 domain"/>
    <property type="match status" value="1"/>
</dbReference>
<feature type="region of interest" description="Disordered" evidence="1">
    <location>
        <begin position="515"/>
        <end position="534"/>
    </location>
</feature>
<feature type="compositionally biased region" description="Low complexity" evidence="1">
    <location>
        <begin position="156"/>
        <end position="173"/>
    </location>
</feature>
<dbReference type="eggNOG" id="ENOG502RDJ2">
    <property type="taxonomic scope" value="Eukaryota"/>
</dbReference>
<feature type="region of interest" description="Disordered" evidence="1">
    <location>
        <begin position="760"/>
        <end position="861"/>
    </location>
</feature>
<dbReference type="InterPro" id="IPR052981">
    <property type="entry name" value="Ingression_C2_domain"/>
</dbReference>
<feature type="compositionally biased region" description="Basic and acidic residues" evidence="1">
    <location>
        <begin position="467"/>
        <end position="478"/>
    </location>
</feature>
<dbReference type="EMBL" id="GL629769">
    <property type="protein sequence ID" value="EFX03116.1"/>
    <property type="molecule type" value="Genomic_DNA"/>
</dbReference>
<dbReference type="STRING" id="655863.F0XHB1"/>
<feature type="compositionally biased region" description="Polar residues" evidence="1">
    <location>
        <begin position="440"/>
        <end position="465"/>
    </location>
</feature>
<dbReference type="HOGENOM" id="CLU_008050_0_0_1"/>
<reference evidence="3 4" key="1">
    <citation type="journal article" date="2011" name="Proc. Natl. Acad. Sci. U.S.A.">
        <title>Genome and transcriptome analyses of the mountain pine beetle-fungal symbiont Grosmannia clavigera, a lodgepole pine pathogen.</title>
        <authorList>
            <person name="DiGuistini S."/>
            <person name="Wang Y."/>
            <person name="Liao N.Y."/>
            <person name="Taylor G."/>
            <person name="Tanguay P."/>
            <person name="Feau N."/>
            <person name="Henrissat B."/>
            <person name="Chan S.K."/>
            <person name="Hesse-Orce U."/>
            <person name="Alamouti S.M."/>
            <person name="Tsui C.K.M."/>
            <person name="Docking R.T."/>
            <person name="Levasseur A."/>
            <person name="Haridas S."/>
            <person name="Robertson G."/>
            <person name="Birol I."/>
            <person name="Holt R.A."/>
            <person name="Marra M.A."/>
            <person name="Hamelin R.C."/>
            <person name="Hirst M."/>
            <person name="Jones S.J.M."/>
            <person name="Bohlmann J."/>
            <person name="Breuil C."/>
        </authorList>
    </citation>
    <scope>NUCLEOTIDE SEQUENCE [LARGE SCALE GENOMIC DNA]</scope>
    <source>
        <strain evidence="4">kw1407 / UAMH 11150</strain>
    </source>
</reference>
<dbReference type="RefSeq" id="XP_014172598.1">
    <property type="nucleotide sequence ID" value="XM_014317123.1"/>
</dbReference>
<dbReference type="PROSITE" id="PS50004">
    <property type="entry name" value="C2"/>
    <property type="match status" value="1"/>
</dbReference>
<protein>
    <submittedName>
        <fullName evidence="3">Conserved serine-proline-rich protein</fullName>
    </submittedName>
</protein>
<name>F0XHB1_GROCL</name>
<feature type="compositionally biased region" description="Basic and acidic residues" evidence="1">
    <location>
        <begin position="383"/>
        <end position="401"/>
    </location>
</feature>
<feature type="compositionally biased region" description="Low complexity" evidence="1">
    <location>
        <begin position="189"/>
        <end position="206"/>
    </location>
</feature>
<accession>F0XHB1</accession>
<proteinExistence type="predicted"/>
<feature type="compositionally biased region" description="Polar residues" evidence="1">
    <location>
        <begin position="930"/>
        <end position="943"/>
    </location>
</feature>
<feature type="region of interest" description="Disordered" evidence="1">
    <location>
        <begin position="1"/>
        <end position="21"/>
    </location>
</feature>
<dbReference type="InterPro" id="IPR000008">
    <property type="entry name" value="C2_dom"/>
</dbReference>
<feature type="region of interest" description="Disordered" evidence="1">
    <location>
        <begin position="543"/>
        <end position="658"/>
    </location>
</feature>
<keyword evidence="4" id="KW-1185">Reference proteome</keyword>
<feature type="compositionally biased region" description="Polar residues" evidence="1">
    <location>
        <begin position="981"/>
        <end position="993"/>
    </location>
</feature>
<dbReference type="PANTHER" id="PTHR47052:SF3">
    <property type="entry name" value="INGRESSION PROTEIN 1"/>
    <property type="match status" value="1"/>
</dbReference>
<feature type="compositionally biased region" description="Low complexity" evidence="1">
    <location>
        <begin position="404"/>
        <end position="416"/>
    </location>
</feature>
<organism evidence="4">
    <name type="scientific">Grosmannia clavigera (strain kw1407 / UAMH 11150)</name>
    <name type="common">Blue stain fungus</name>
    <name type="synonym">Graphiocladiella clavigera</name>
    <dbReference type="NCBI Taxonomy" id="655863"/>
    <lineage>
        <taxon>Eukaryota</taxon>
        <taxon>Fungi</taxon>
        <taxon>Dikarya</taxon>
        <taxon>Ascomycota</taxon>
        <taxon>Pezizomycotina</taxon>
        <taxon>Sordariomycetes</taxon>
        <taxon>Sordariomycetidae</taxon>
        <taxon>Ophiostomatales</taxon>
        <taxon>Ophiostomataceae</taxon>
        <taxon>Leptographium</taxon>
    </lineage>
</organism>
<feature type="compositionally biased region" description="Pro residues" evidence="1">
    <location>
        <begin position="232"/>
        <end position="248"/>
    </location>
</feature>
<feature type="compositionally biased region" description="Polar residues" evidence="1">
    <location>
        <begin position="259"/>
        <end position="289"/>
    </location>
</feature>
<feature type="domain" description="C2" evidence="2">
    <location>
        <begin position="10"/>
        <end position="135"/>
    </location>
</feature>
<feature type="region of interest" description="Disordered" evidence="1">
    <location>
        <begin position="154"/>
        <end position="173"/>
    </location>
</feature>
<evidence type="ECO:0000256" key="1">
    <source>
        <dbReference type="SAM" id="MobiDB-lite"/>
    </source>
</evidence>
<evidence type="ECO:0000259" key="2">
    <source>
        <dbReference type="PROSITE" id="PS50004"/>
    </source>
</evidence>
<feature type="region of interest" description="Disordered" evidence="1">
    <location>
        <begin position="189"/>
        <end position="306"/>
    </location>
</feature>
<dbReference type="InterPro" id="IPR035892">
    <property type="entry name" value="C2_domain_sf"/>
</dbReference>
<dbReference type="PANTHER" id="PTHR47052">
    <property type="entry name" value="CONSERVED SERINE PROLINE-RICH PROTEIN (AFU_ORTHOLOGUE AFUA_2G01790)"/>
    <property type="match status" value="1"/>
</dbReference>